<dbReference type="InterPro" id="IPR005331">
    <property type="entry name" value="Sulfotransferase"/>
</dbReference>
<dbReference type="PANTHER" id="PTHR32301:SF6">
    <property type="entry name" value="GOLVESIN-RELATED"/>
    <property type="match status" value="1"/>
</dbReference>
<dbReference type="EMBL" id="JBJHQH010000027">
    <property type="protein sequence ID" value="MFK9094773.1"/>
    <property type="molecule type" value="Genomic_DNA"/>
</dbReference>
<evidence type="ECO:0000313" key="2">
    <source>
        <dbReference type="Proteomes" id="UP001623041"/>
    </source>
</evidence>
<protein>
    <submittedName>
        <fullName evidence="1">Sulfotransferase family 2 domain-containing protein</fullName>
    </submittedName>
</protein>
<dbReference type="PANTHER" id="PTHR32301">
    <property type="entry name" value="COUNTIN RECEPTOR CNR3-RELATED"/>
    <property type="match status" value="1"/>
</dbReference>
<dbReference type="Proteomes" id="UP001623041">
    <property type="component" value="Unassembled WGS sequence"/>
</dbReference>
<proteinExistence type="predicted"/>
<comment type="caution">
    <text evidence="1">The sequence shown here is derived from an EMBL/GenBank/DDBJ whole genome shotgun (WGS) entry which is preliminary data.</text>
</comment>
<organism evidence="1 2">
    <name type="scientific">Bacillus salipaludis</name>
    <dbReference type="NCBI Taxonomy" id="2547811"/>
    <lineage>
        <taxon>Bacteria</taxon>
        <taxon>Bacillati</taxon>
        <taxon>Bacillota</taxon>
        <taxon>Bacilli</taxon>
        <taxon>Bacillales</taxon>
        <taxon>Bacillaceae</taxon>
        <taxon>Bacillus</taxon>
    </lineage>
</organism>
<name>A0ABW8RMK5_9BACI</name>
<dbReference type="InterPro" id="IPR053259">
    <property type="entry name" value="Golvesin-related_Golgi"/>
</dbReference>
<dbReference type="RefSeq" id="WP_406583223.1">
    <property type="nucleotide sequence ID" value="NZ_JBJHQH010000027.1"/>
</dbReference>
<dbReference type="Gene3D" id="3.40.50.300">
    <property type="entry name" value="P-loop containing nucleotide triphosphate hydrolases"/>
    <property type="match status" value="1"/>
</dbReference>
<dbReference type="Pfam" id="PF03567">
    <property type="entry name" value="Sulfotransfer_2"/>
    <property type="match status" value="1"/>
</dbReference>
<accession>A0ABW8RMK5</accession>
<sequence length="270" mass="31699">MRLYFINDSVAQKEVILFVHIDKTAGQTLKGIIDKQYQISEVRKLKPPLTIESIMNEIPKDKASKIGCYFNHLEDYLKRVPGGDEAFSCIYGHIYFGAHSCLSKPFTYITMLRDPVDRVISHYYYLLAKNHFKTFTSFEDFIQMDLNRNVQTQYISGNTLPDLPKAIEHLERYFSVVGITERFNESLYLMKKQFGWHQVDYSNRNVTSHRPAKEQLSPEIINFIQKNNDLDMELYKYAVQLLDKKIEKLDFQSKQELQIFIQKGRGEKKG</sequence>
<keyword evidence="2" id="KW-1185">Reference proteome</keyword>
<reference evidence="1 2" key="1">
    <citation type="submission" date="2024-11" db="EMBL/GenBank/DDBJ databases">
        <authorList>
            <person name="Lucas J.A."/>
        </authorList>
    </citation>
    <scope>NUCLEOTIDE SEQUENCE [LARGE SCALE GENOMIC DNA]</scope>
    <source>
        <strain evidence="1 2">Z 5.4</strain>
    </source>
</reference>
<dbReference type="InterPro" id="IPR027417">
    <property type="entry name" value="P-loop_NTPase"/>
</dbReference>
<gene>
    <name evidence="1" type="ORF">ACJEBI_25275</name>
</gene>
<evidence type="ECO:0000313" key="1">
    <source>
        <dbReference type="EMBL" id="MFK9094773.1"/>
    </source>
</evidence>
<dbReference type="SUPFAM" id="SSF52540">
    <property type="entry name" value="P-loop containing nucleoside triphosphate hydrolases"/>
    <property type="match status" value="1"/>
</dbReference>